<keyword evidence="2" id="KW-0812">Transmembrane</keyword>
<feature type="transmembrane region" description="Helical" evidence="2">
    <location>
        <begin position="98"/>
        <end position="118"/>
    </location>
</feature>
<protein>
    <submittedName>
        <fullName evidence="3">Uncharacterized protein</fullName>
    </submittedName>
</protein>
<evidence type="ECO:0000256" key="2">
    <source>
        <dbReference type="SAM" id="Phobius"/>
    </source>
</evidence>
<feature type="region of interest" description="Disordered" evidence="1">
    <location>
        <begin position="1"/>
        <end position="60"/>
    </location>
</feature>
<dbReference type="AlphaFoldDB" id="A0A1B1BF61"/>
<dbReference type="RefSeq" id="WP_066591941.1">
    <property type="nucleotide sequence ID" value="NZ_CP016282.1"/>
</dbReference>
<dbReference type="STRING" id="670052.PA27867_0190"/>
<organism evidence="3 4">
    <name type="scientific">Cryobacterium arcticum</name>
    <dbReference type="NCBI Taxonomy" id="670052"/>
    <lineage>
        <taxon>Bacteria</taxon>
        <taxon>Bacillati</taxon>
        <taxon>Actinomycetota</taxon>
        <taxon>Actinomycetes</taxon>
        <taxon>Micrococcales</taxon>
        <taxon>Microbacteriaceae</taxon>
        <taxon>Cryobacterium</taxon>
    </lineage>
</organism>
<feature type="transmembrane region" description="Helical" evidence="2">
    <location>
        <begin position="145"/>
        <end position="167"/>
    </location>
</feature>
<evidence type="ECO:0000256" key="1">
    <source>
        <dbReference type="SAM" id="MobiDB-lite"/>
    </source>
</evidence>
<name>A0A1B1BF61_9MICO</name>
<keyword evidence="4" id="KW-1185">Reference proteome</keyword>
<accession>A0A1B1BF61</accession>
<gene>
    <name evidence="3" type="ORF">PA27867_0190</name>
</gene>
<dbReference type="Proteomes" id="UP000092582">
    <property type="component" value="Chromosome 1"/>
</dbReference>
<sequence>MSTPGGTDRPAFDPRHDAIYQRGYQAGDSPAAQPGAAPAGTSRAAAARIGPPPTGPSSPTAAAFAGTVAADEIGDLDPLGFDSDGFHDELERPRWNPFIALLWVLGVALAGGGAALLWQTVGNMFRNNSYSGNGEPPVSFILQQFSYLVAPPLISAGLIILAGLLFWHAAAWRARRRITG</sequence>
<evidence type="ECO:0000313" key="3">
    <source>
        <dbReference type="EMBL" id="ANP71164.1"/>
    </source>
</evidence>
<proteinExistence type="predicted"/>
<dbReference type="EMBL" id="CP016282">
    <property type="protein sequence ID" value="ANP71164.1"/>
    <property type="molecule type" value="Genomic_DNA"/>
</dbReference>
<evidence type="ECO:0000313" key="4">
    <source>
        <dbReference type="Proteomes" id="UP000092582"/>
    </source>
</evidence>
<keyword evidence="2" id="KW-1133">Transmembrane helix</keyword>
<dbReference type="OrthoDB" id="5116971at2"/>
<keyword evidence="2" id="KW-0472">Membrane</keyword>
<feature type="compositionally biased region" description="Basic and acidic residues" evidence="1">
    <location>
        <begin position="10"/>
        <end position="19"/>
    </location>
</feature>
<dbReference type="KEGG" id="cart:PA27867_0190"/>
<feature type="compositionally biased region" description="Low complexity" evidence="1">
    <location>
        <begin position="26"/>
        <end position="48"/>
    </location>
</feature>
<reference evidence="3 4" key="1">
    <citation type="submission" date="2016-06" db="EMBL/GenBank/DDBJ databases">
        <title>Genome sequencing of Cryobacterium arcticum PAMC 27867.</title>
        <authorList>
            <person name="Lee J."/>
            <person name="Kim O.-S."/>
        </authorList>
    </citation>
    <scope>NUCLEOTIDE SEQUENCE [LARGE SCALE GENOMIC DNA]</scope>
    <source>
        <strain evidence="3 4">PAMC 27867</strain>
    </source>
</reference>